<dbReference type="GO" id="GO:0034236">
    <property type="term" value="F:protein kinase A catalytic subunit binding"/>
    <property type="evidence" value="ECO:0007669"/>
    <property type="project" value="TreeGrafter"/>
</dbReference>
<dbReference type="GO" id="GO:0004862">
    <property type="term" value="F:cAMP-dependent protein kinase inhibitor activity"/>
    <property type="evidence" value="ECO:0007669"/>
    <property type="project" value="TreeGrafter"/>
</dbReference>
<dbReference type="InterPro" id="IPR000595">
    <property type="entry name" value="cNMP-bd_dom"/>
</dbReference>
<dbReference type="GO" id="GO:0030552">
    <property type="term" value="F:cAMP binding"/>
    <property type="evidence" value="ECO:0007669"/>
    <property type="project" value="TreeGrafter"/>
</dbReference>
<gene>
    <name evidence="2" type="ORF">C1SCF055_LOCUS33875</name>
</gene>
<dbReference type="PANTHER" id="PTHR11635">
    <property type="entry name" value="CAMP-DEPENDENT PROTEIN KINASE REGULATORY CHAIN"/>
    <property type="match status" value="1"/>
</dbReference>
<dbReference type="InterPro" id="IPR018490">
    <property type="entry name" value="cNMP-bd_dom_sf"/>
</dbReference>
<dbReference type="Proteomes" id="UP001152797">
    <property type="component" value="Unassembled WGS sequence"/>
</dbReference>
<evidence type="ECO:0000313" key="2">
    <source>
        <dbReference type="EMBL" id="CAI4008428.1"/>
    </source>
</evidence>
<dbReference type="OrthoDB" id="428495at2759"/>
<dbReference type="PANTHER" id="PTHR11635:SF152">
    <property type="entry name" value="CAMP-DEPENDENT PROTEIN KINASE TYPE I REGULATORY SUBUNIT-RELATED"/>
    <property type="match status" value="1"/>
</dbReference>
<accession>A0A9P1GCZ9</accession>
<dbReference type="EMBL" id="CAMXCT030004279">
    <property type="protein sequence ID" value="CAL4795740.1"/>
    <property type="molecule type" value="Genomic_DNA"/>
</dbReference>
<dbReference type="InterPro" id="IPR050503">
    <property type="entry name" value="cAMP-dep_PK_reg_su-like"/>
</dbReference>
<sequence length="507" mass="56729">MEIMCVKQGKPIYAKGEDERSGYVLMSGWACAETDACESQNMLRRSSTLNLTISPGSFIGEHTMLWGFPRRMTVDAVTDCVLGKLTSATYFNVITRSAMAARSLKEKYLRKVPMFETFDDELIARITDIVEKRSYAKGAKIIIQGQKIVQRGQKPIKGQTVPAELYIVLSGECSVSLLVDQVGSEKSELEEHVVRRYGPGERFGELAFINRTDRAASVTASTDAELLCLDRDTFERLVELELKQRENYASDPRKALADFYSSSDQSGPGGVAQTPGGTQWFAVYRPTSRDALAKMLNQTAVGKGLNVKGKSAKKNYLSGFVPFLQISRNEHKKQIEPSPKDASVTIYFQSRESQEAALKEFERTACATENEAISLSLISKDDSYPGVYGLVMPETLMREVFIERPDINFRAGWETGRESEPAFMDMNLHAVRRSNASPKVVLYQYDATDELNPHGLLIAYAEEYQAHKKKIRSVKPVVSDFYTFTVGSIGMTYEALPQCQADLMQWI</sequence>
<dbReference type="SUPFAM" id="SSF51206">
    <property type="entry name" value="cAMP-binding domain-like"/>
    <property type="match status" value="2"/>
</dbReference>
<evidence type="ECO:0000313" key="5">
    <source>
        <dbReference type="Proteomes" id="UP001152797"/>
    </source>
</evidence>
<dbReference type="EMBL" id="CAMXCT010004279">
    <property type="protein sequence ID" value="CAI4008428.1"/>
    <property type="molecule type" value="Genomic_DNA"/>
</dbReference>
<dbReference type="CDD" id="cd00038">
    <property type="entry name" value="CAP_ED"/>
    <property type="match status" value="2"/>
</dbReference>
<keyword evidence="5" id="KW-1185">Reference proteome</keyword>
<dbReference type="AlphaFoldDB" id="A0A9P1GCZ9"/>
<dbReference type="InterPro" id="IPR014710">
    <property type="entry name" value="RmlC-like_jellyroll"/>
</dbReference>
<protein>
    <submittedName>
        <fullName evidence="4">cAMP-dependent protein kinase regulatory subunit (PKA regulatory subunit)</fullName>
    </submittedName>
</protein>
<dbReference type="EMBL" id="CAMXCT020004279">
    <property type="protein sequence ID" value="CAL1161803.1"/>
    <property type="molecule type" value="Genomic_DNA"/>
</dbReference>
<evidence type="ECO:0000313" key="4">
    <source>
        <dbReference type="EMBL" id="CAL4795740.1"/>
    </source>
</evidence>
<reference evidence="2" key="1">
    <citation type="submission" date="2022-10" db="EMBL/GenBank/DDBJ databases">
        <authorList>
            <person name="Chen Y."/>
            <person name="Dougan E. K."/>
            <person name="Chan C."/>
            <person name="Rhodes N."/>
            <person name="Thang M."/>
        </authorList>
    </citation>
    <scope>NUCLEOTIDE SEQUENCE</scope>
</reference>
<dbReference type="SMART" id="SM00100">
    <property type="entry name" value="cNMP"/>
    <property type="match status" value="1"/>
</dbReference>
<name>A0A9P1GCZ9_9DINO</name>
<dbReference type="GO" id="GO:0005952">
    <property type="term" value="C:cAMP-dependent protein kinase complex"/>
    <property type="evidence" value="ECO:0007669"/>
    <property type="project" value="InterPro"/>
</dbReference>
<evidence type="ECO:0000259" key="1">
    <source>
        <dbReference type="PROSITE" id="PS50042"/>
    </source>
</evidence>
<evidence type="ECO:0000313" key="3">
    <source>
        <dbReference type="EMBL" id="CAL1161803.1"/>
    </source>
</evidence>
<reference evidence="3" key="2">
    <citation type="submission" date="2024-04" db="EMBL/GenBank/DDBJ databases">
        <authorList>
            <person name="Chen Y."/>
            <person name="Shah S."/>
            <person name="Dougan E. K."/>
            <person name="Thang M."/>
            <person name="Chan C."/>
        </authorList>
    </citation>
    <scope>NUCLEOTIDE SEQUENCE [LARGE SCALE GENOMIC DNA]</scope>
</reference>
<comment type="caution">
    <text evidence="2">The sequence shown here is derived from an EMBL/GenBank/DDBJ whole genome shotgun (WGS) entry which is preliminary data.</text>
</comment>
<proteinExistence type="predicted"/>
<dbReference type="Pfam" id="PF00027">
    <property type="entry name" value="cNMP_binding"/>
    <property type="match status" value="2"/>
</dbReference>
<feature type="domain" description="Cyclic nucleotide-binding" evidence="1">
    <location>
        <begin position="114"/>
        <end position="238"/>
    </location>
</feature>
<organism evidence="2">
    <name type="scientific">Cladocopium goreaui</name>
    <dbReference type="NCBI Taxonomy" id="2562237"/>
    <lineage>
        <taxon>Eukaryota</taxon>
        <taxon>Sar</taxon>
        <taxon>Alveolata</taxon>
        <taxon>Dinophyceae</taxon>
        <taxon>Suessiales</taxon>
        <taxon>Symbiodiniaceae</taxon>
        <taxon>Cladocopium</taxon>
    </lineage>
</organism>
<dbReference type="PROSITE" id="PS50042">
    <property type="entry name" value="CNMP_BINDING_3"/>
    <property type="match status" value="2"/>
</dbReference>
<feature type="domain" description="Cyclic nucleotide-binding" evidence="1">
    <location>
        <begin position="1"/>
        <end position="111"/>
    </location>
</feature>
<dbReference type="Gene3D" id="2.60.120.10">
    <property type="entry name" value="Jelly Rolls"/>
    <property type="match status" value="2"/>
</dbReference>
<dbReference type="GO" id="GO:0005829">
    <property type="term" value="C:cytosol"/>
    <property type="evidence" value="ECO:0007669"/>
    <property type="project" value="TreeGrafter"/>
</dbReference>